<feature type="chain" id="PRO_5044025970" description="Trypsin" evidence="1">
    <location>
        <begin position="26"/>
        <end position="236"/>
    </location>
</feature>
<feature type="signal peptide" evidence="1">
    <location>
        <begin position="1"/>
        <end position="25"/>
    </location>
</feature>
<reference evidence="2 3" key="1">
    <citation type="submission" date="2021-01" db="EMBL/GenBank/DDBJ databases">
        <title>Identification and Characterization of Corynebacterium sp.</title>
        <authorList>
            <person name="Luo Q."/>
            <person name="Qu P."/>
            <person name="Chen Q."/>
        </authorList>
    </citation>
    <scope>NUCLEOTIDE SEQUENCE [LARGE SCALE GENOMIC DNA]</scope>
    <source>
        <strain evidence="2 3">MC-18</strain>
    </source>
</reference>
<dbReference type="Gene3D" id="2.40.10.10">
    <property type="entry name" value="Trypsin-like serine proteases"/>
    <property type="match status" value="2"/>
</dbReference>
<comment type="caution">
    <text evidence="2">The sequence shown here is derived from an EMBL/GenBank/DDBJ whole genome shotgun (WGS) entry which is preliminary data.</text>
</comment>
<evidence type="ECO:0000256" key="1">
    <source>
        <dbReference type="SAM" id="SignalP"/>
    </source>
</evidence>
<dbReference type="AlphaFoldDB" id="A0AAW5HXH2"/>
<evidence type="ECO:0000313" key="2">
    <source>
        <dbReference type="EMBL" id="MCO6394889.1"/>
    </source>
</evidence>
<sequence>MRQFLKKIAVACVGVATAASLLAPAADARPVVNQGDRVRLDMGLAYGICTVGYVDHARNQIAIARHCVKFPFQQVLDGSGRRIGTVVSFPGWLVSADGPNDFAYVTLSGATAGANRFSGNAKVHPNAVRRGERVCSYGATTRREFCGHVTGVRGNMIATSIAGPRHGDSGGPIWIPGRGFVAVTSGGVWKDKKYWMTGSYPELYFGPELLSPVSMDLDQPTTSSNSIPGWYARQLR</sequence>
<keyword evidence="3" id="KW-1185">Reference proteome</keyword>
<dbReference type="EMBL" id="JAEUWV010000011">
    <property type="protein sequence ID" value="MCO6394889.1"/>
    <property type="molecule type" value="Genomic_DNA"/>
</dbReference>
<evidence type="ECO:0008006" key="4">
    <source>
        <dbReference type="Google" id="ProtNLM"/>
    </source>
</evidence>
<evidence type="ECO:0000313" key="3">
    <source>
        <dbReference type="Proteomes" id="UP001205920"/>
    </source>
</evidence>
<dbReference type="SUPFAM" id="SSF50494">
    <property type="entry name" value="Trypsin-like serine proteases"/>
    <property type="match status" value="1"/>
</dbReference>
<gene>
    <name evidence="2" type="ORF">JMN37_07880</name>
</gene>
<dbReference type="Proteomes" id="UP001205920">
    <property type="component" value="Unassembled WGS sequence"/>
</dbReference>
<accession>A0AAW5HXH2</accession>
<organism evidence="2 3">
    <name type="scientific">Corynebacterium lipophilum</name>
    <dbReference type="NCBI Taxonomy" id="2804918"/>
    <lineage>
        <taxon>Bacteria</taxon>
        <taxon>Bacillati</taxon>
        <taxon>Actinomycetota</taxon>
        <taxon>Actinomycetes</taxon>
        <taxon>Mycobacteriales</taxon>
        <taxon>Corynebacteriaceae</taxon>
        <taxon>Corynebacterium</taxon>
    </lineage>
</organism>
<keyword evidence="1" id="KW-0732">Signal</keyword>
<dbReference type="RefSeq" id="WP_252931581.1">
    <property type="nucleotide sequence ID" value="NZ_JAEUWV010000011.1"/>
</dbReference>
<dbReference type="InterPro" id="IPR009003">
    <property type="entry name" value="Peptidase_S1_PA"/>
</dbReference>
<name>A0AAW5HXH2_9CORY</name>
<dbReference type="InterPro" id="IPR043504">
    <property type="entry name" value="Peptidase_S1_PA_chymotrypsin"/>
</dbReference>
<proteinExistence type="predicted"/>
<protein>
    <recommendedName>
        <fullName evidence="4">Trypsin</fullName>
    </recommendedName>
</protein>